<evidence type="ECO:0000256" key="3">
    <source>
        <dbReference type="ARBA" id="ARBA00023237"/>
    </source>
</evidence>
<feature type="domain" description="Outer membrane protein assembly factor BamE" evidence="5">
    <location>
        <begin position="49"/>
        <end position="118"/>
    </location>
</feature>
<dbReference type="InterPro" id="IPR007450">
    <property type="entry name" value="BamE_dom"/>
</dbReference>
<reference evidence="6 7" key="1">
    <citation type="submission" date="2020-04" db="EMBL/GenBank/DDBJ databases">
        <title>Draft Whole-Genome sequence of Marichromatium bheemlicum DSM 18632, type strain.</title>
        <authorList>
            <person name="Kyndt J.A."/>
            <person name="Meyer T.E."/>
        </authorList>
    </citation>
    <scope>NUCLEOTIDE SEQUENCE [LARGE SCALE GENOMIC DNA]</scope>
    <source>
        <strain evidence="6 7">DSM 18632</strain>
    </source>
</reference>
<comment type="caution">
    <text evidence="6">The sequence shown here is derived from an EMBL/GenBank/DDBJ whole genome shotgun (WGS) entry which is preliminary data.</text>
</comment>
<comment type="subunit">
    <text evidence="4">Part of the Bam complex.</text>
</comment>
<keyword evidence="7" id="KW-1185">Reference proteome</keyword>
<keyword evidence="4" id="KW-0564">Palmitate</keyword>
<protein>
    <recommendedName>
        <fullName evidence="4">Outer membrane protein assembly factor BamE</fullName>
    </recommendedName>
</protein>
<dbReference type="HAMAP" id="MF_00925">
    <property type="entry name" value="OM_assembly_BamE"/>
    <property type="match status" value="1"/>
</dbReference>
<evidence type="ECO:0000259" key="5">
    <source>
        <dbReference type="Pfam" id="PF04355"/>
    </source>
</evidence>
<dbReference type="Pfam" id="PF04355">
    <property type="entry name" value="BamE"/>
    <property type="match status" value="1"/>
</dbReference>
<dbReference type="PROSITE" id="PS51257">
    <property type="entry name" value="PROKAR_LIPOPROTEIN"/>
    <property type="match status" value="1"/>
</dbReference>
<dbReference type="Gene3D" id="3.30.1450.10">
    <property type="match status" value="1"/>
</dbReference>
<comment type="similarity">
    <text evidence="4">Belongs to the BamE family.</text>
</comment>
<keyword evidence="1 4" id="KW-0732">Signal</keyword>
<proteinExistence type="inferred from homology"/>
<comment type="function">
    <text evidence="4">Part of the outer membrane protein assembly complex, which is involved in assembly and insertion of beta-barrel proteins into the outer membrane.</text>
</comment>
<organism evidence="6 7">
    <name type="scientific">Marichromatium bheemlicum</name>
    <dbReference type="NCBI Taxonomy" id="365339"/>
    <lineage>
        <taxon>Bacteria</taxon>
        <taxon>Pseudomonadati</taxon>
        <taxon>Pseudomonadota</taxon>
        <taxon>Gammaproteobacteria</taxon>
        <taxon>Chromatiales</taxon>
        <taxon>Chromatiaceae</taxon>
        <taxon>Marichromatium</taxon>
    </lineage>
</organism>
<dbReference type="InterPro" id="IPR026592">
    <property type="entry name" value="BamE"/>
</dbReference>
<dbReference type="InterPro" id="IPR037873">
    <property type="entry name" value="BamE-like"/>
</dbReference>
<dbReference type="PANTHER" id="PTHR37482:SF1">
    <property type="entry name" value="OUTER MEMBRANE PROTEIN ASSEMBLY FACTOR BAME"/>
    <property type="match status" value="1"/>
</dbReference>
<sequence length="163" mass="19013">MRKILTFLILGSLLIVVMSGCSRDKRPDEYRSSMLENLPFVYKMTVQQGNIITEEMVDQLQPGMTRRQVQYLLGTPLLTDFFHSNRWDYTYTIKRGHQPMEVRYLTLFFEEDSLVRIEGDIKPDPVRAQSREPREILVKVPDHEGRKGLVERGLEAVGLEPEE</sequence>
<accession>A0ABX1I3I8</accession>
<keyword evidence="2 4" id="KW-0472">Membrane</keyword>
<evidence type="ECO:0000313" key="6">
    <source>
        <dbReference type="EMBL" id="NKN31613.1"/>
    </source>
</evidence>
<dbReference type="EMBL" id="JAAXKX010000001">
    <property type="protein sequence ID" value="NKN31613.1"/>
    <property type="molecule type" value="Genomic_DNA"/>
</dbReference>
<name>A0ABX1I3I8_9GAMM</name>
<keyword evidence="4" id="KW-0449">Lipoprotein</keyword>
<evidence type="ECO:0000256" key="4">
    <source>
        <dbReference type="HAMAP-Rule" id="MF_00925"/>
    </source>
</evidence>
<comment type="subcellular location">
    <subcellularLocation>
        <location evidence="4">Cell outer membrane</location>
        <topology evidence="4">Lipid-anchor</topology>
    </subcellularLocation>
</comment>
<evidence type="ECO:0000256" key="1">
    <source>
        <dbReference type="ARBA" id="ARBA00022729"/>
    </source>
</evidence>
<evidence type="ECO:0000256" key="2">
    <source>
        <dbReference type="ARBA" id="ARBA00023136"/>
    </source>
</evidence>
<dbReference type="Proteomes" id="UP000740754">
    <property type="component" value="Unassembled WGS sequence"/>
</dbReference>
<gene>
    <name evidence="4" type="primary">bamE</name>
    <name evidence="6" type="ORF">HF203_00020</name>
</gene>
<keyword evidence="3 4" id="KW-0998">Cell outer membrane</keyword>
<evidence type="ECO:0000313" key="7">
    <source>
        <dbReference type="Proteomes" id="UP000740754"/>
    </source>
</evidence>
<dbReference type="PANTHER" id="PTHR37482">
    <property type="entry name" value="OUTER MEMBRANE PROTEIN ASSEMBLY FACTOR BAME"/>
    <property type="match status" value="1"/>
</dbReference>